<evidence type="ECO:0000256" key="1">
    <source>
        <dbReference type="SAM" id="Phobius"/>
    </source>
</evidence>
<keyword evidence="1" id="KW-0812">Transmembrane</keyword>
<dbReference type="AlphaFoldDB" id="A0A9D6Z7E3"/>
<gene>
    <name evidence="2" type="ORF">HY912_16170</name>
</gene>
<protein>
    <submittedName>
        <fullName evidence="2">Uncharacterized protein</fullName>
    </submittedName>
</protein>
<comment type="caution">
    <text evidence="2">The sequence shown here is derived from an EMBL/GenBank/DDBJ whole genome shotgun (WGS) entry which is preliminary data.</text>
</comment>
<proteinExistence type="predicted"/>
<evidence type="ECO:0000313" key="2">
    <source>
        <dbReference type="EMBL" id="MBI5251026.1"/>
    </source>
</evidence>
<reference evidence="2" key="1">
    <citation type="submission" date="2020-07" db="EMBL/GenBank/DDBJ databases">
        <title>Huge and variable diversity of episymbiotic CPR bacteria and DPANN archaea in groundwater ecosystems.</title>
        <authorList>
            <person name="He C.Y."/>
            <person name="Keren R."/>
            <person name="Whittaker M."/>
            <person name="Farag I.F."/>
            <person name="Doudna J."/>
            <person name="Cate J.H.D."/>
            <person name="Banfield J.F."/>
        </authorList>
    </citation>
    <scope>NUCLEOTIDE SEQUENCE</scope>
    <source>
        <strain evidence="2">NC_groundwater_1664_Pr3_B-0.1um_52_9</strain>
    </source>
</reference>
<keyword evidence="1" id="KW-1133">Transmembrane helix</keyword>
<dbReference type="Proteomes" id="UP000807825">
    <property type="component" value="Unassembled WGS sequence"/>
</dbReference>
<sequence>MDSPEWVYWFALMAVTSMVLAIFIFEPLLNRYHEWKLKREFWLREQRDRSE</sequence>
<feature type="transmembrane region" description="Helical" evidence="1">
    <location>
        <begin position="6"/>
        <end position="29"/>
    </location>
</feature>
<name>A0A9D6Z7E3_9BACT</name>
<accession>A0A9D6Z7E3</accession>
<evidence type="ECO:0000313" key="3">
    <source>
        <dbReference type="Proteomes" id="UP000807825"/>
    </source>
</evidence>
<keyword evidence="1" id="KW-0472">Membrane</keyword>
<dbReference type="EMBL" id="JACRDE010000422">
    <property type="protein sequence ID" value="MBI5251026.1"/>
    <property type="molecule type" value="Genomic_DNA"/>
</dbReference>
<organism evidence="2 3">
    <name type="scientific">Desulfomonile tiedjei</name>
    <dbReference type="NCBI Taxonomy" id="2358"/>
    <lineage>
        <taxon>Bacteria</taxon>
        <taxon>Pseudomonadati</taxon>
        <taxon>Thermodesulfobacteriota</taxon>
        <taxon>Desulfomonilia</taxon>
        <taxon>Desulfomonilales</taxon>
        <taxon>Desulfomonilaceae</taxon>
        <taxon>Desulfomonile</taxon>
    </lineage>
</organism>